<dbReference type="Gene3D" id="3.20.20.70">
    <property type="entry name" value="Aldolase class I"/>
    <property type="match status" value="1"/>
</dbReference>
<dbReference type="FunFam" id="3.20.20.70:FF:000010">
    <property type="entry name" value="2-isopropylmalate synthase"/>
    <property type="match status" value="1"/>
</dbReference>
<dbReference type="Pfam" id="PF22617">
    <property type="entry name" value="HCS_D2"/>
    <property type="match status" value="1"/>
</dbReference>
<dbReference type="KEGG" id="udi:ASNER_095"/>
<organism evidence="11 12">
    <name type="scientific">Candidatus Uzinura diaspidicola str. ASNER</name>
    <dbReference type="NCBI Taxonomy" id="1133592"/>
    <lineage>
        <taxon>Bacteria</taxon>
        <taxon>Pseudomonadati</taxon>
        <taxon>Bacteroidota</taxon>
        <taxon>Flavobacteriia</taxon>
        <taxon>Flavobacteriales</taxon>
        <taxon>Candidatus Uzinura</taxon>
    </lineage>
</organism>
<dbReference type="InterPro" id="IPR013785">
    <property type="entry name" value="Aldolase_TIM"/>
</dbReference>
<comment type="similarity">
    <text evidence="2">Belongs to the alpha-IPM synthase/homocitrate synthase family. LeuA type 1 subfamily.</text>
</comment>
<dbReference type="EC" id="2.3.3.13" evidence="3"/>
<evidence type="ECO:0000256" key="7">
    <source>
        <dbReference type="ARBA" id="ARBA00023211"/>
    </source>
</evidence>
<dbReference type="CDD" id="cd07940">
    <property type="entry name" value="DRE_TIM_IPMS"/>
    <property type="match status" value="1"/>
</dbReference>
<dbReference type="NCBIfam" id="NF002086">
    <property type="entry name" value="PRK00915.1-3"/>
    <property type="match status" value="1"/>
</dbReference>
<accession>L7VMS7</accession>
<dbReference type="OrthoDB" id="9804858at2"/>
<evidence type="ECO:0000256" key="6">
    <source>
        <dbReference type="ARBA" id="ARBA00022679"/>
    </source>
</evidence>
<protein>
    <recommendedName>
        <fullName evidence="3">2-isopropylmalate synthase</fullName>
        <ecNumber evidence="3">2.3.3.13</ecNumber>
    </recommendedName>
</protein>
<keyword evidence="5" id="KW-0028">Amino-acid biosynthesis</keyword>
<evidence type="ECO:0000259" key="10">
    <source>
        <dbReference type="PROSITE" id="PS50991"/>
    </source>
</evidence>
<dbReference type="Proteomes" id="UP000011174">
    <property type="component" value="Chromosome"/>
</dbReference>
<evidence type="ECO:0000256" key="4">
    <source>
        <dbReference type="ARBA" id="ARBA00022430"/>
    </source>
</evidence>
<evidence type="ECO:0000256" key="1">
    <source>
        <dbReference type="ARBA" id="ARBA00004689"/>
    </source>
</evidence>
<gene>
    <name evidence="11" type="primary">leuA</name>
    <name evidence="11" type="ORF">ASNER_095</name>
</gene>
<dbReference type="Pfam" id="PF00682">
    <property type="entry name" value="HMGL-like"/>
    <property type="match status" value="1"/>
</dbReference>
<dbReference type="PROSITE" id="PS00816">
    <property type="entry name" value="AIPM_HOMOCIT_SYNTH_2"/>
    <property type="match status" value="1"/>
</dbReference>
<dbReference type="PANTHER" id="PTHR10277:SF9">
    <property type="entry name" value="2-ISOPROPYLMALATE SYNTHASE 1, CHLOROPLASTIC-RELATED"/>
    <property type="match status" value="1"/>
</dbReference>
<dbReference type="GO" id="GO:0003852">
    <property type="term" value="F:2-isopropylmalate synthase activity"/>
    <property type="evidence" value="ECO:0007669"/>
    <property type="project" value="UniProtKB-EC"/>
</dbReference>
<dbReference type="InterPro" id="IPR054691">
    <property type="entry name" value="LeuA/HCS_post-cat"/>
</dbReference>
<keyword evidence="7" id="KW-0464">Manganese</keyword>
<keyword evidence="8" id="KW-0100">Branched-chain amino acid biosynthesis</keyword>
<dbReference type="HOGENOM" id="CLU_022158_3_1_10"/>
<dbReference type="InterPro" id="IPR000891">
    <property type="entry name" value="PYR_CT"/>
</dbReference>
<dbReference type="InterPro" id="IPR050073">
    <property type="entry name" value="2-IPM_HCS-like"/>
</dbReference>
<keyword evidence="4" id="KW-0432">Leucine biosynthesis</keyword>
<evidence type="ECO:0000256" key="3">
    <source>
        <dbReference type="ARBA" id="ARBA00012973"/>
    </source>
</evidence>
<feature type="domain" description="Pyruvate carboxyltransferase" evidence="10">
    <location>
        <begin position="3"/>
        <end position="264"/>
    </location>
</feature>
<dbReference type="PROSITE" id="PS00815">
    <property type="entry name" value="AIPM_HOMOCIT_SYNTH_1"/>
    <property type="match status" value="1"/>
</dbReference>
<dbReference type="PATRIC" id="fig|1133592.3.peg.83"/>
<evidence type="ECO:0000313" key="12">
    <source>
        <dbReference type="Proteomes" id="UP000011174"/>
    </source>
</evidence>
<proteinExistence type="inferred from homology"/>
<name>L7VMS7_9FLAO</name>
<evidence type="ECO:0000256" key="2">
    <source>
        <dbReference type="ARBA" id="ARBA00009396"/>
    </source>
</evidence>
<evidence type="ECO:0000256" key="5">
    <source>
        <dbReference type="ARBA" id="ARBA00022605"/>
    </source>
</evidence>
<dbReference type="InterPro" id="IPR002034">
    <property type="entry name" value="AIPM/Hcit_synth_CS"/>
</dbReference>
<dbReference type="EMBL" id="CP003263">
    <property type="protein sequence ID" value="AGC66863.1"/>
    <property type="molecule type" value="Genomic_DNA"/>
</dbReference>
<dbReference type="SUPFAM" id="SSF51569">
    <property type="entry name" value="Aldolase"/>
    <property type="match status" value="1"/>
</dbReference>
<reference evidence="11 12" key="1">
    <citation type="journal article" date="2013" name="Environ. Microbiol.">
        <title>The nutrient supplying capabilities of Uzinura, an endosymbiont of armoured scale insects.</title>
        <authorList>
            <person name="Sabree Z.L."/>
            <person name="Huang C.Y."/>
            <person name="Okusu A."/>
            <person name="Moran N.A."/>
            <person name="Normark B.B."/>
        </authorList>
    </citation>
    <scope>NUCLEOTIDE SEQUENCE [LARGE SCALE GENOMIC DNA]</scope>
    <source>
        <strain evidence="11 12">ASNER</strain>
    </source>
</reference>
<dbReference type="AlphaFoldDB" id="L7VMS7"/>
<dbReference type="PROSITE" id="PS50991">
    <property type="entry name" value="PYR_CT"/>
    <property type="match status" value="1"/>
</dbReference>
<dbReference type="GO" id="GO:0009098">
    <property type="term" value="P:L-leucine biosynthetic process"/>
    <property type="evidence" value="ECO:0007669"/>
    <property type="project" value="UniProtKB-KW"/>
</dbReference>
<evidence type="ECO:0000256" key="8">
    <source>
        <dbReference type="ARBA" id="ARBA00023304"/>
    </source>
</evidence>
<dbReference type="STRING" id="1133592.ASNER_095"/>
<comment type="pathway">
    <text evidence="1">Amino-acid biosynthesis; L-leucine biosynthesis; L-leucine from 3-methyl-2-oxobutanoate: step 1/4.</text>
</comment>
<sequence>MKIKIFDTTLRDGEQVPGCKLESFNKIEIARQLEKLGVDVIEAGFPISSPSDFNSVVEISHAVYNPIICVLARAIKKDIEIAAKALEGAKQSRIHIGIGTSDCHIRYKFNSMPEKILEKAVESVKYAKRFVEEVQFYTEDAGRTQNEFLAKVCEAVIKAGATILNIPDTTGICLPKVYGEKISYIKENVNGIEKAIISTHCHNDLGLATANSLEGVINGAQQVECTLNGLGERAGNSALEEIVMLFKQHSYLGFETNIKTELLCITSEIITKCTGISVQSNKAIVGANAFAHSSGIHQDGLIKKIKNYEIIPTKNVGIKESRLILTIRSGRSALSYRYQMLGYIIPKDEIYPLFLKYAEKKKEIQDEDIKMLLKIAKFSTSIYI</sequence>
<keyword evidence="6 9" id="KW-0808">Transferase</keyword>
<dbReference type="PANTHER" id="PTHR10277">
    <property type="entry name" value="HOMOCITRATE SYNTHASE-RELATED"/>
    <property type="match status" value="1"/>
</dbReference>
<evidence type="ECO:0000313" key="11">
    <source>
        <dbReference type="EMBL" id="AGC66863.1"/>
    </source>
</evidence>
<evidence type="ECO:0000256" key="9">
    <source>
        <dbReference type="RuleBase" id="RU003523"/>
    </source>
</evidence>
<keyword evidence="12" id="KW-1185">Reference proteome</keyword>